<feature type="non-terminal residue" evidence="1">
    <location>
        <position position="102"/>
    </location>
</feature>
<gene>
    <name evidence="1" type="ORF">V8G54_020221</name>
</gene>
<reference evidence="1 2" key="1">
    <citation type="journal article" date="2023" name="Life. Sci Alliance">
        <title>Evolutionary insights into 3D genome organization and epigenetic landscape of Vigna mungo.</title>
        <authorList>
            <person name="Junaid A."/>
            <person name="Singh B."/>
            <person name="Bhatia S."/>
        </authorList>
    </citation>
    <scope>NUCLEOTIDE SEQUENCE [LARGE SCALE GENOMIC DNA]</scope>
    <source>
        <strain evidence="1">Urdbean</strain>
    </source>
</reference>
<keyword evidence="2" id="KW-1185">Reference proteome</keyword>
<evidence type="ECO:0000313" key="1">
    <source>
        <dbReference type="EMBL" id="WVZ06875.1"/>
    </source>
</evidence>
<dbReference type="AlphaFoldDB" id="A0AAQ3NBV7"/>
<protein>
    <submittedName>
        <fullName evidence="1">Uncharacterized protein</fullName>
    </submittedName>
</protein>
<organism evidence="1 2">
    <name type="scientific">Vigna mungo</name>
    <name type="common">Black gram</name>
    <name type="synonym">Phaseolus mungo</name>
    <dbReference type="NCBI Taxonomy" id="3915"/>
    <lineage>
        <taxon>Eukaryota</taxon>
        <taxon>Viridiplantae</taxon>
        <taxon>Streptophyta</taxon>
        <taxon>Embryophyta</taxon>
        <taxon>Tracheophyta</taxon>
        <taxon>Spermatophyta</taxon>
        <taxon>Magnoliopsida</taxon>
        <taxon>eudicotyledons</taxon>
        <taxon>Gunneridae</taxon>
        <taxon>Pentapetalae</taxon>
        <taxon>rosids</taxon>
        <taxon>fabids</taxon>
        <taxon>Fabales</taxon>
        <taxon>Fabaceae</taxon>
        <taxon>Papilionoideae</taxon>
        <taxon>50 kb inversion clade</taxon>
        <taxon>NPAAA clade</taxon>
        <taxon>indigoferoid/millettioid clade</taxon>
        <taxon>Phaseoleae</taxon>
        <taxon>Vigna</taxon>
    </lineage>
</organism>
<name>A0AAQ3NBV7_VIGMU</name>
<accession>A0AAQ3NBV7</accession>
<dbReference type="Proteomes" id="UP001374535">
    <property type="component" value="Chromosome 6"/>
</dbReference>
<evidence type="ECO:0000313" key="2">
    <source>
        <dbReference type="Proteomes" id="UP001374535"/>
    </source>
</evidence>
<proteinExistence type="predicted"/>
<dbReference type="EMBL" id="CP144695">
    <property type="protein sequence ID" value="WVZ06875.1"/>
    <property type="molecule type" value="Genomic_DNA"/>
</dbReference>
<sequence>MGWKEKKACIFTCKNSSWHLRNLLIKPQKSPLHSLLKTFFPFMTLCSKRIESGQENGTIISTQKEIIEGNQEMRKHKMSNCRKHKKKKNTLYHKTKHVLSVY</sequence>